<gene>
    <name evidence="2" type="ORF">HYPSUDRAFT_37159</name>
</gene>
<reference evidence="3" key="1">
    <citation type="submission" date="2014-04" db="EMBL/GenBank/DDBJ databases">
        <title>Evolutionary Origins and Diversification of the Mycorrhizal Mutualists.</title>
        <authorList>
            <consortium name="DOE Joint Genome Institute"/>
            <consortium name="Mycorrhizal Genomics Consortium"/>
            <person name="Kohler A."/>
            <person name="Kuo A."/>
            <person name="Nagy L.G."/>
            <person name="Floudas D."/>
            <person name="Copeland A."/>
            <person name="Barry K.W."/>
            <person name="Cichocki N."/>
            <person name="Veneault-Fourrey C."/>
            <person name="LaButti K."/>
            <person name="Lindquist E.A."/>
            <person name="Lipzen A."/>
            <person name="Lundell T."/>
            <person name="Morin E."/>
            <person name="Murat C."/>
            <person name="Riley R."/>
            <person name="Ohm R."/>
            <person name="Sun H."/>
            <person name="Tunlid A."/>
            <person name="Henrissat B."/>
            <person name="Grigoriev I.V."/>
            <person name="Hibbett D.S."/>
            <person name="Martin F."/>
        </authorList>
    </citation>
    <scope>NUCLEOTIDE SEQUENCE [LARGE SCALE GENOMIC DNA]</scope>
    <source>
        <strain evidence="3">FD-334 SS-4</strain>
    </source>
</reference>
<feature type="region of interest" description="Disordered" evidence="1">
    <location>
        <begin position="1"/>
        <end position="47"/>
    </location>
</feature>
<dbReference type="EMBL" id="KN817530">
    <property type="protein sequence ID" value="KJA25718.1"/>
    <property type="molecule type" value="Genomic_DNA"/>
</dbReference>
<organism evidence="2 3">
    <name type="scientific">Hypholoma sublateritium (strain FD-334 SS-4)</name>
    <dbReference type="NCBI Taxonomy" id="945553"/>
    <lineage>
        <taxon>Eukaryota</taxon>
        <taxon>Fungi</taxon>
        <taxon>Dikarya</taxon>
        <taxon>Basidiomycota</taxon>
        <taxon>Agaricomycotina</taxon>
        <taxon>Agaricomycetes</taxon>
        <taxon>Agaricomycetidae</taxon>
        <taxon>Agaricales</taxon>
        <taxon>Agaricineae</taxon>
        <taxon>Strophariaceae</taxon>
        <taxon>Hypholoma</taxon>
    </lineage>
</organism>
<evidence type="ECO:0000256" key="1">
    <source>
        <dbReference type="SAM" id="MobiDB-lite"/>
    </source>
</evidence>
<sequence>MPKITSQGSPAKTSRLKTSSNSPRKTKQTEPRQEEDRSQWRPSRIPQTAKINKSAALTYYHLSRTNGLDGLSFETVTKLSGHGDTVVKMFLYSESEVEMRAWEKYGGPKGFERMLDDKEAKFYSKNGGVQSGKTFHRPRDYPSKVSATLEPRVRVMGPPEQSHVPDPETSTPGLIAMRDLLVGRGQQWMWNAINKVISNKWEAKYGRKLRRRDRESLVDCALKILDMKYPPRPTTTSSSPESSSFQALIATLTRAHSPTYEPGYDDPEVIKFHFDGFTGEHLVHWTQKYSDEVYACLIKIIQEHGLDGWMRARWLVYDQVSRTFKQSQSTGM</sequence>
<dbReference type="OrthoDB" id="2965800at2759"/>
<feature type="compositionally biased region" description="Polar residues" evidence="1">
    <location>
        <begin position="1"/>
        <end position="23"/>
    </location>
</feature>
<evidence type="ECO:0000313" key="2">
    <source>
        <dbReference type="EMBL" id="KJA25718.1"/>
    </source>
</evidence>
<protein>
    <submittedName>
        <fullName evidence="2">Uncharacterized protein</fullName>
    </submittedName>
</protein>
<accession>A0A0D2MP92</accession>
<proteinExistence type="predicted"/>
<dbReference type="CDD" id="cd21075">
    <property type="entry name" value="DBD_XPA-like"/>
    <property type="match status" value="1"/>
</dbReference>
<feature type="compositionally biased region" description="Basic and acidic residues" evidence="1">
    <location>
        <begin position="27"/>
        <end position="39"/>
    </location>
</feature>
<keyword evidence="3" id="KW-1185">Reference proteome</keyword>
<dbReference type="OMA" id="EGITICK"/>
<evidence type="ECO:0000313" key="3">
    <source>
        <dbReference type="Proteomes" id="UP000054270"/>
    </source>
</evidence>
<name>A0A0D2MP92_HYPSF</name>
<dbReference type="Proteomes" id="UP000054270">
    <property type="component" value="Unassembled WGS sequence"/>
</dbReference>
<dbReference type="AlphaFoldDB" id="A0A0D2MP92"/>